<reference evidence="2" key="1">
    <citation type="journal article" date="2015" name="Nature">
        <title>Complex archaea that bridge the gap between prokaryotes and eukaryotes.</title>
        <authorList>
            <person name="Spang A."/>
            <person name="Saw J.H."/>
            <person name="Jorgensen S.L."/>
            <person name="Zaremba-Niedzwiedzka K."/>
            <person name="Martijn J."/>
            <person name="Lind A.E."/>
            <person name="van Eijk R."/>
            <person name="Schleper C."/>
            <person name="Guy L."/>
            <person name="Ettema T.J."/>
        </authorList>
    </citation>
    <scope>NUCLEOTIDE SEQUENCE</scope>
</reference>
<comment type="caution">
    <text evidence="2">The sequence shown here is derived from an EMBL/GenBank/DDBJ whole genome shotgun (WGS) entry which is preliminary data.</text>
</comment>
<evidence type="ECO:0000256" key="1">
    <source>
        <dbReference type="SAM" id="MobiDB-lite"/>
    </source>
</evidence>
<dbReference type="AlphaFoldDB" id="A0A0F9BTX0"/>
<feature type="non-terminal residue" evidence="2">
    <location>
        <position position="31"/>
    </location>
</feature>
<name>A0A0F9BTX0_9ZZZZ</name>
<evidence type="ECO:0000313" key="2">
    <source>
        <dbReference type="EMBL" id="KKL17342.1"/>
    </source>
</evidence>
<proteinExistence type="predicted"/>
<protein>
    <submittedName>
        <fullName evidence="2">Uncharacterized protein</fullName>
    </submittedName>
</protein>
<accession>A0A0F9BTX0</accession>
<dbReference type="EMBL" id="LAZR01039295">
    <property type="protein sequence ID" value="KKL17342.1"/>
    <property type="molecule type" value="Genomic_DNA"/>
</dbReference>
<sequence>MHQFPEVAGSGRHSGPVGIRSAGEGVFARGG</sequence>
<feature type="region of interest" description="Disordered" evidence="1">
    <location>
        <begin position="1"/>
        <end position="31"/>
    </location>
</feature>
<gene>
    <name evidence="2" type="ORF">LCGC14_2486510</name>
</gene>
<organism evidence="2">
    <name type="scientific">marine sediment metagenome</name>
    <dbReference type="NCBI Taxonomy" id="412755"/>
    <lineage>
        <taxon>unclassified sequences</taxon>
        <taxon>metagenomes</taxon>
        <taxon>ecological metagenomes</taxon>
    </lineage>
</organism>